<evidence type="ECO:0000256" key="4">
    <source>
        <dbReference type="RuleBase" id="RU361185"/>
    </source>
</evidence>
<evidence type="ECO:0000256" key="1">
    <source>
        <dbReference type="ARBA" id="ARBA00007806"/>
    </source>
</evidence>
<dbReference type="InterPro" id="IPR013780">
    <property type="entry name" value="Glyco_hydro_b"/>
</dbReference>
<accession>A0A9D1QD66</accession>
<dbReference type="Pfam" id="PF01055">
    <property type="entry name" value="Glyco_hydro_31_2nd"/>
    <property type="match status" value="1"/>
</dbReference>
<dbReference type="Proteomes" id="UP000823926">
    <property type="component" value="Unassembled WGS sequence"/>
</dbReference>
<comment type="caution">
    <text evidence="8">The sequence shown here is derived from an EMBL/GenBank/DDBJ whole genome shotgun (WGS) entry which is preliminary data.</text>
</comment>
<evidence type="ECO:0000256" key="5">
    <source>
        <dbReference type="SAM" id="SignalP"/>
    </source>
</evidence>
<protein>
    <submittedName>
        <fullName evidence="8">Glycoside hydrolase family 31 protein</fullName>
    </submittedName>
</protein>
<organism evidence="8 9">
    <name type="scientific">Candidatus Rikenella faecigallinarum</name>
    <dbReference type="NCBI Taxonomy" id="2838745"/>
    <lineage>
        <taxon>Bacteria</taxon>
        <taxon>Pseudomonadati</taxon>
        <taxon>Bacteroidota</taxon>
        <taxon>Bacteroidia</taxon>
        <taxon>Bacteroidales</taxon>
        <taxon>Rikenellaceae</taxon>
        <taxon>Rikenella</taxon>
    </lineage>
</organism>
<sequence length="532" mass="60575">MNKKHICTALTLSVLSLVPAVRAQHVSEIALRPGEKWWGAMTALGDAMPFEKTSATYDLGRDNAQNQAAPFLVSNYGRYVWSDAPFRFTFDGEKLVVDSPVGAVTATQAGKNLREAFVLGKDAHFAPNGQLPPELFFSRPQYNTWIELQYDQTQEAIERYAEDILKNGFPAGILMVDDNWQRYYGNFDFKAESFPDPKGMVERLHDKGFKVMLWISPFVSPDSPEFRDLQARGYLIRQKGSDRAAIVPWWNGYSACYDLTNPEAFDHLLQQLRRVQEEYGVDGFKFDAGDTYFYDPATQSYADTTARAVDQLQKWGELGAKFPYNEFRACWKMQEQPLVQRLSDKNHSWEALRELVPDMVNAGLMGYAYTCPDMIGGGQVADFTPEAQENLDQDLVVRSAQLQALMPMMQFSVAPWRVLDSTHLRLCRAAAQLHEKMAPYILEVARHAAETGEPIVRHMEYMYPNKGFSNCNDQYMLGSDYLIAPVLSPDGKRTVRLPRGTWVDDLGKRYRGPVVLEVTAPLDRIPYYRLKR</sequence>
<dbReference type="Gene3D" id="2.60.40.1180">
    <property type="entry name" value="Golgi alpha-mannosidase II"/>
    <property type="match status" value="1"/>
</dbReference>
<keyword evidence="2 4" id="KW-0378">Hydrolase</keyword>
<dbReference type="EMBL" id="DXHL01000006">
    <property type="protein sequence ID" value="HIW10050.1"/>
    <property type="molecule type" value="Genomic_DNA"/>
</dbReference>
<dbReference type="PANTHER" id="PTHR43053:SF4">
    <property type="entry name" value="MYOGENESIS-REGULATING GLYCOSIDASE"/>
    <property type="match status" value="1"/>
</dbReference>
<dbReference type="GO" id="GO:0005975">
    <property type="term" value="P:carbohydrate metabolic process"/>
    <property type="evidence" value="ECO:0007669"/>
    <property type="project" value="InterPro"/>
</dbReference>
<dbReference type="SUPFAM" id="SSF51011">
    <property type="entry name" value="Glycosyl hydrolase domain"/>
    <property type="match status" value="1"/>
</dbReference>
<dbReference type="CDD" id="cd06592">
    <property type="entry name" value="GH31_NET37"/>
    <property type="match status" value="1"/>
</dbReference>
<proteinExistence type="inferred from homology"/>
<reference evidence="8" key="1">
    <citation type="journal article" date="2021" name="PeerJ">
        <title>Extensive microbial diversity within the chicken gut microbiome revealed by metagenomics and culture.</title>
        <authorList>
            <person name="Gilroy R."/>
            <person name="Ravi A."/>
            <person name="Getino M."/>
            <person name="Pursley I."/>
            <person name="Horton D.L."/>
            <person name="Alikhan N.F."/>
            <person name="Baker D."/>
            <person name="Gharbi K."/>
            <person name="Hall N."/>
            <person name="Watson M."/>
            <person name="Adriaenssens E.M."/>
            <person name="Foster-Nyarko E."/>
            <person name="Jarju S."/>
            <person name="Secka A."/>
            <person name="Antonio M."/>
            <person name="Oren A."/>
            <person name="Chaudhuri R.R."/>
            <person name="La Ragione R."/>
            <person name="Hildebrand F."/>
            <person name="Pallen M.J."/>
        </authorList>
    </citation>
    <scope>NUCLEOTIDE SEQUENCE</scope>
    <source>
        <strain evidence="8">ChiBcec15-1070</strain>
    </source>
</reference>
<evidence type="ECO:0000313" key="9">
    <source>
        <dbReference type="Proteomes" id="UP000823926"/>
    </source>
</evidence>
<name>A0A9D1QD66_9BACT</name>
<dbReference type="Gene3D" id="3.20.20.80">
    <property type="entry name" value="Glycosidases"/>
    <property type="match status" value="1"/>
</dbReference>
<gene>
    <name evidence="8" type="ORF">H9888_00975</name>
</gene>
<dbReference type="AlphaFoldDB" id="A0A9D1QD66"/>
<evidence type="ECO:0000259" key="6">
    <source>
        <dbReference type="Pfam" id="PF01055"/>
    </source>
</evidence>
<reference evidence="8" key="2">
    <citation type="submission" date="2021-04" db="EMBL/GenBank/DDBJ databases">
        <authorList>
            <person name="Gilroy R."/>
        </authorList>
    </citation>
    <scope>NUCLEOTIDE SEQUENCE</scope>
    <source>
        <strain evidence="8">ChiBcec15-1070</strain>
    </source>
</reference>
<evidence type="ECO:0000259" key="7">
    <source>
        <dbReference type="Pfam" id="PF21365"/>
    </source>
</evidence>
<keyword evidence="5" id="KW-0732">Signal</keyword>
<dbReference type="PANTHER" id="PTHR43053">
    <property type="entry name" value="GLYCOSIDASE FAMILY 31"/>
    <property type="match status" value="1"/>
</dbReference>
<dbReference type="InterPro" id="IPR017853">
    <property type="entry name" value="GH"/>
</dbReference>
<feature type="signal peptide" evidence="5">
    <location>
        <begin position="1"/>
        <end position="23"/>
    </location>
</feature>
<dbReference type="InterPro" id="IPR048395">
    <property type="entry name" value="Glyco_hydro_31_C"/>
</dbReference>
<feature type="domain" description="Glycosyl hydrolase family 31 C-terminal" evidence="7">
    <location>
        <begin position="452"/>
        <end position="528"/>
    </location>
</feature>
<keyword evidence="3 4" id="KW-0326">Glycosidase</keyword>
<evidence type="ECO:0000313" key="8">
    <source>
        <dbReference type="EMBL" id="HIW10050.1"/>
    </source>
</evidence>
<feature type="chain" id="PRO_5039710193" evidence="5">
    <location>
        <begin position="24"/>
        <end position="532"/>
    </location>
</feature>
<comment type="similarity">
    <text evidence="1 4">Belongs to the glycosyl hydrolase 31 family.</text>
</comment>
<evidence type="ECO:0000256" key="2">
    <source>
        <dbReference type="ARBA" id="ARBA00022801"/>
    </source>
</evidence>
<evidence type="ECO:0000256" key="3">
    <source>
        <dbReference type="ARBA" id="ARBA00023295"/>
    </source>
</evidence>
<dbReference type="Pfam" id="PF21365">
    <property type="entry name" value="Glyco_hydro_31_3rd"/>
    <property type="match status" value="1"/>
</dbReference>
<dbReference type="InterPro" id="IPR000322">
    <property type="entry name" value="Glyco_hydro_31_TIM"/>
</dbReference>
<dbReference type="InterPro" id="IPR050985">
    <property type="entry name" value="Alpha-glycosidase_related"/>
</dbReference>
<dbReference type="GO" id="GO:0004553">
    <property type="term" value="F:hydrolase activity, hydrolyzing O-glycosyl compounds"/>
    <property type="evidence" value="ECO:0007669"/>
    <property type="project" value="InterPro"/>
</dbReference>
<dbReference type="SUPFAM" id="SSF51445">
    <property type="entry name" value="(Trans)glycosidases"/>
    <property type="match status" value="1"/>
</dbReference>
<feature type="domain" description="Glycoside hydrolase family 31 TIM barrel" evidence="6">
    <location>
        <begin position="150"/>
        <end position="442"/>
    </location>
</feature>